<name>A0A0D0CCU9_9AGAR</name>
<keyword evidence="1" id="KW-0472">Membrane</keyword>
<feature type="transmembrane region" description="Helical" evidence="1">
    <location>
        <begin position="79"/>
        <end position="102"/>
    </location>
</feature>
<protein>
    <submittedName>
        <fullName evidence="2">Uncharacterized protein</fullName>
    </submittedName>
</protein>
<proteinExistence type="predicted"/>
<dbReference type="HOGENOM" id="CLU_1875670_0_0_1"/>
<keyword evidence="1" id="KW-1133">Transmembrane helix</keyword>
<dbReference type="Proteomes" id="UP000053593">
    <property type="component" value="Unassembled WGS sequence"/>
</dbReference>
<keyword evidence="1" id="KW-0812">Transmembrane</keyword>
<gene>
    <name evidence="2" type="ORF">GYMLUDRAFT_603812</name>
</gene>
<organism evidence="2 3">
    <name type="scientific">Collybiopsis luxurians FD-317 M1</name>
    <dbReference type="NCBI Taxonomy" id="944289"/>
    <lineage>
        <taxon>Eukaryota</taxon>
        <taxon>Fungi</taxon>
        <taxon>Dikarya</taxon>
        <taxon>Basidiomycota</taxon>
        <taxon>Agaricomycotina</taxon>
        <taxon>Agaricomycetes</taxon>
        <taxon>Agaricomycetidae</taxon>
        <taxon>Agaricales</taxon>
        <taxon>Marasmiineae</taxon>
        <taxon>Omphalotaceae</taxon>
        <taxon>Collybiopsis</taxon>
        <taxon>Collybiopsis luxurians</taxon>
    </lineage>
</organism>
<dbReference type="EMBL" id="KN834775">
    <property type="protein sequence ID" value="KIK60334.1"/>
    <property type="molecule type" value="Genomic_DNA"/>
</dbReference>
<keyword evidence="3" id="KW-1185">Reference proteome</keyword>
<feature type="transmembrane region" description="Helical" evidence="1">
    <location>
        <begin position="114"/>
        <end position="133"/>
    </location>
</feature>
<evidence type="ECO:0000313" key="2">
    <source>
        <dbReference type="EMBL" id="KIK60334.1"/>
    </source>
</evidence>
<evidence type="ECO:0000313" key="3">
    <source>
        <dbReference type="Proteomes" id="UP000053593"/>
    </source>
</evidence>
<reference evidence="2 3" key="1">
    <citation type="submission" date="2014-04" db="EMBL/GenBank/DDBJ databases">
        <title>Evolutionary Origins and Diversification of the Mycorrhizal Mutualists.</title>
        <authorList>
            <consortium name="DOE Joint Genome Institute"/>
            <consortium name="Mycorrhizal Genomics Consortium"/>
            <person name="Kohler A."/>
            <person name="Kuo A."/>
            <person name="Nagy L.G."/>
            <person name="Floudas D."/>
            <person name="Copeland A."/>
            <person name="Barry K.W."/>
            <person name="Cichocki N."/>
            <person name="Veneault-Fourrey C."/>
            <person name="LaButti K."/>
            <person name="Lindquist E.A."/>
            <person name="Lipzen A."/>
            <person name="Lundell T."/>
            <person name="Morin E."/>
            <person name="Murat C."/>
            <person name="Riley R."/>
            <person name="Ohm R."/>
            <person name="Sun H."/>
            <person name="Tunlid A."/>
            <person name="Henrissat B."/>
            <person name="Grigoriev I.V."/>
            <person name="Hibbett D.S."/>
            <person name="Martin F."/>
        </authorList>
    </citation>
    <scope>NUCLEOTIDE SEQUENCE [LARGE SCALE GENOMIC DNA]</scope>
    <source>
        <strain evidence="2 3">FD-317 M1</strain>
    </source>
</reference>
<accession>A0A0D0CCU9</accession>
<sequence>MYSPLSYKGKDSRSRSSDVLVCCRALKIGLGNYYLNAELEEPWNFEVGKSSQILISLGIKKHQLLRLISSNMRTGDSPFISSISDALTISGSVFLPILNVRARFSALVEHGPLWIYYLSLYYNFVVAISLDFGRPF</sequence>
<evidence type="ECO:0000256" key="1">
    <source>
        <dbReference type="SAM" id="Phobius"/>
    </source>
</evidence>
<dbReference type="AlphaFoldDB" id="A0A0D0CCU9"/>